<dbReference type="Proteomes" id="UP000214880">
    <property type="component" value="Unassembled WGS sequence"/>
</dbReference>
<reference evidence="2 3" key="1">
    <citation type="submission" date="2016-10" db="EMBL/GenBank/DDBJ databases">
        <authorList>
            <person name="de Groot N.N."/>
        </authorList>
    </citation>
    <scope>NUCLEOTIDE SEQUENCE [LARGE SCALE GENOMIC DNA]</scope>
    <source>
        <strain evidence="2 3">DSM 1736</strain>
    </source>
</reference>
<dbReference type="OrthoDB" id="9775557at2"/>
<dbReference type="GO" id="GO:0006654">
    <property type="term" value="P:phosphatidic acid biosynthetic process"/>
    <property type="evidence" value="ECO:0007669"/>
    <property type="project" value="TreeGrafter"/>
</dbReference>
<dbReference type="GO" id="GO:0055088">
    <property type="term" value="P:lipid homeostasis"/>
    <property type="evidence" value="ECO:0007669"/>
    <property type="project" value="TreeGrafter"/>
</dbReference>
<dbReference type="GO" id="GO:0052689">
    <property type="term" value="F:carboxylic ester hydrolase activity"/>
    <property type="evidence" value="ECO:0007669"/>
    <property type="project" value="TreeGrafter"/>
</dbReference>
<dbReference type="InterPro" id="IPR029058">
    <property type="entry name" value="AB_hydrolase_fold"/>
</dbReference>
<gene>
    <name evidence="2" type="ORF">SAMN04488502_10191</name>
</gene>
<dbReference type="RefSeq" id="WP_092067201.1">
    <property type="nucleotide sequence ID" value="NZ_FNHB01000001.1"/>
</dbReference>
<evidence type="ECO:0000313" key="3">
    <source>
        <dbReference type="Proteomes" id="UP000214880"/>
    </source>
</evidence>
<organism evidence="2 3">
    <name type="scientific">Dendrosporobacter quercicolus</name>
    <dbReference type="NCBI Taxonomy" id="146817"/>
    <lineage>
        <taxon>Bacteria</taxon>
        <taxon>Bacillati</taxon>
        <taxon>Bacillota</taxon>
        <taxon>Negativicutes</taxon>
        <taxon>Selenomonadales</taxon>
        <taxon>Sporomusaceae</taxon>
        <taxon>Dendrosporobacter</taxon>
    </lineage>
</organism>
<dbReference type="Pfam" id="PF12697">
    <property type="entry name" value="Abhydrolase_6"/>
    <property type="match status" value="1"/>
</dbReference>
<dbReference type="PANTHER" id="PTHR42886">
    <property type="entry name" value="RE40534P-RELATED"/>
    <property type="match status" value="1"/>
</dbReference>
<dbReference type="STRING" id="146817.SAMN04488502_10191"/>
<accession>A0A1G9KND4</accession>
<keyword evidence="3" id="KW-1185">Reference proteome</keyword>
<dbReference type="GO" id="GO:0042171">
    <property type="term" value="F:lysophosphatidic acid acyltransferase activity"/>
    <property type="evidence" value="ECO:0007669"/>
    <property type="project" value="TreeGrafter"/>
</dbReference>
<dbReference type="PANTHER" id="PTHR42886:SF42">
    <property type="entry name" value="ALPHA_BETA-HYDROLASES SUPERFAMILY PROTEIN"/>
    <property type="match status" value="1"/>
</dbReference>
<name>A0A1G9KND4_9FIRM</name>
<evidence type="ECO:0000313" key="2">
    <source>
        <dbReference type="EMBL" id="SDL51221.1"/>
    </source>
</evidence>
<sequence>MKLEILEYLPEVNSELPPLIFIHGANHGAWCWQEHFLPYFFSKEFPCYALSFRGHGGSEGHEKLHSFSLADYMDDVLETMKFLKNKPVLIGHSMGGAVVQKLLHLYPDKIIAAVLIASIPPNGMLRDLSRLIFTRFKDITQMVLFLRGKSRNFPGGIFFSEKLPVEKTERFVRLLQPESTKARNDFCGQIVPAFLSTNVPMLVLGSRTDWFFPEKTTIHIGKAYNAKTVIFPFMCHDMMLDPNWKMVADQILVFLNEVVVKGEKKNKKLNL</sequence>
<dbReference type="SUPFAM" id="SSF53474">
    <property type="entry name" value="alpha/beta-Hydrolases"/>
    <property type="match status" value="1"/>
</dbReference>
<dbReference type="EMBL" id="FNHB01000001">
    <property type="protein sequence ID" value="SDL51221.1"/>
    <property type="molecule type" value="Genomic_DNA"/>
</dbReference>
<evidence type="ECO:0000259" key="1">
    <source>
        <dbReference type="Pfam" id="PF12697"/>
    </source>
</evidence>
<proteinExistence type="predicted"/>
<protein>
    <submittedName>
        <fullName evidence="2">Pimeloyl-ACP methyl ester carboxylesterase</fullName>
    </submittedName>
</protein>
<feature type="domain" description="AB hydrolase-1" evidence="1">
    <location>
        <begin position="19"/>
        <end position="240"/>
    </location>
</feature>
<dbReference type="AlphaFoldDB" id="A0A1G9KND4"/>
<dbReference type="InterPro" id="IPR000073">
    <property type="entry name" value="AB_hydrolase_1"/>
</dbReference>
<dbReference type="Gene3D" id="3.40.50.1820">
    <property type="entry name" value="alpha/beta hydrolase"/>
    <property type="match status" value="1"/>
</dbReference>